<evidence type="ECO:0000313" key="4">
    <source>
        <dbReference type="EMBL" id="OQE73366.1"/>
    </source>
</evidence>
<gene>
    <name evidence="4" type="ORF">PENNAL_c0088G08972</name>
</gene>
<accession>A0A1V6XE49</accession>
<dbReference type="OMA" id="GPLANEH"/>
<dbReference type="InterPro" id="IPR041622">
    <property type="entry name" value="SLATT_fungi"/>
</dbReference>
<dbReference type="AlphaFoldDB" id="A0A1V6XE49"/>
<keyword evidence="2" id="KW-0812">Transmembrane</keyword>
<feature type="transmembrane region" description="Helical" evidence="2">
    <location>
        <begin position="46"/>
        <end position="69"/>
    </location>
</feature>
<dbReference type="PANTHER" id="PTHR38793:SF3">
    <property type="entry name" value="SMODS AND SLOG-ASSOCIATING 2TM EFFECTOR DOMAIN-CONTAINING PROTEIN"/>
    <property type="match status" value="1"/>
</dbReference>
<keyword evidence="2" id="KW-1133">Transmembrane helix</keyword>
<proteinExistence type="predicted"/>
<evidence type="ECO:0000313" key="5">
    <source>
        <dbReference type="Proteomes" id="UP000191691"/>
    </source>
</evidence>
<sequence>MPESHQSNPQGSYDEPQIYATYQAATADLRKKLNRKERQLRIQYQLISFAFNLIAITQVIIGAAITALGPSGGEHMLAITILGALNTSIAGLLALLKGRGLPERLRRNMIEIARVSDLIQERATLLRYGNNHVSNSGISLLLQEVFQAYTSAQQIIERNQTDTYADGRMPQTSVVATDMNGSSSQTAMTSKTSGKMPQVDEEMGTVSAIQ</sequence>
<feature type="domain" description="SMODS and SLOG-associating 2TM effector" evidence="3">
    <location>
        <begin position="34"/>
        <end position="152"/>
    </location>
</feature>
<dbReference type="PANTHER" id="PTHR38793">
    <property type="entry name" value="SLATT_FUNGAL DOMAIN-CONTAINING PROTEIN-RELATED"/>
    <property type="match status" value="1"/>
</dbReference>
<evidence type="ECO:0000256" key="1">
    <source>
        <dbReference type="SAM" id="MobiDB-lite"/>
    </source>
</evidence>
<name>A0A1V6XE49_PENNA</name>
<feature type="transmembrane region" description="Helical" evidence="2">
    <location>
        <begin position="75"/>
        <end position="96"/>
    </location>
</feature>
<comment type="caution">
    <text evidence="4">The sequence shown here is derived from an EMBL/GenBank/DDBJ whole genome shotgun (WGS) entry which is preliminary data.</text>
</comment>
<evidence type="ECO:0000256" key="2">
    <source>
        <dbReference type="SAM" id="Phobius"/>
    </source>
</evidence>
<evidence type="ECO:0000259" key="3">
    <source>
        <dbReference type="Pfam" id="PF18142"/>
    </source>
</evidence>
<dbReference type="EMBL" id="MOOB01000088">
    <property type="protein sequence ID" value="OQE73366.1"/>
    <property type="molecule type" value="Genomic_DNA"/>
</dbReference>
<feature type="compositionally biased region" description="Polar residues" evidence="1">
    <location>
        <begin position="178"/>
        <end position="195"/>
    </location>
</feature>
<dbReference type="NCBIfam" id="NF033635">
    <property type="entry name" value="SLATT_fungal"/>
    <property type="match status" value="1"/>
</dbReference>
<dbReference type="Proteomes" id="UP000191691">
    <property type="component" value="Unassembled WGS sequence"/>
</dbReference>
<reference evidence="5" key="1">
    <citation type="journal article" date="2017" name="Nat. Microbiol.">
        <title>Global analysis of biosynthetic gene clusters reveals vast potential of secondary metabolite production in Penicillium species.</title>
        <authorList>
            <person name="Nielsen J.C."/>
            <person name="Grijseels S."/>
            <person name="Prigent S."/>
            <person name="Ji B."/>
            <person name="Dainat J."/>
            <person name="Nielsen K.F."/>
            <person name="Frisvad J.C."/>
            <person name="Workman M."/>
            <person name="Nielsen J."/>
        </authorList>
    </citation>
    <scope>NUCLEOTIDE SEQUENCE [LARGE SCALE GENOMIC DNA]</scope>
    <source>
        <strain evidence="5">IBT 13039</strain>
    </source>
</reference>
<organism evidence="4 5">
    <name type="scientific">Penicillium nalgiovense</name>
    <dbReference type="NCBI Taxonomy" id="60175"/>
    <lineage>
        <taxon>Eukaryota</taxon>
        <taxon>Fungi</taxon>
        <taxon>Dikarya</taxon>
        <taxon>Ascomycota</taxon>
        <taxon>Pezizomycotina</taxon>
        <taxon>Eurotiomycetes</taxon>
        <taxon>Eurotiomycetidae</taxon>
        <taxon>Eurotiales</taxon>
        <taxon>Aspergillaceae</taxon>
        <taxon>Penicillium</taxon>
    </lineage>
</organism>
<dbReference type="Pfam" id="PF18142">
    <property type="entry name" value="SLATT_fungal"/>
    <property type="match status" value="1"/>
</dbReference>
<protein>
    <recommendedName>
        <fullName evidence="3">SMODS and SLOG-associating 2TM effector domain-containing protein</fullName>
    </recommendedName>
</protein>
<feature type="region of interest" description="Disordered" evidence="1">
    <location>
        <begin position="178"/>
        <end position="210"/>
    </location>
</feature>
<keyword evidence="2" id="KW-0472">Membrane</keyword>
<keyword evidence="5" id="KW-1185">Reference proteome</keyword>